<sequence length="86" mass="9766">MIEKKDGGLKCIYKMPKKWRVSVGGPEKKTYFVEVNSPRLKKTKDGVPEPPPNFPPVDLGRTFDLDHPPILTYTQGVAQALEREEK</sequence>
<comment type="caution">
    <text evidence="1">The sequence shown here is derived from an EMBL/GenBank/DDBJ whole genome shotgun (WGS) entry which is preliminary data.</text>
</comment>
<dbReference type="Proteomes" id="UP000229753">
    <property type="component" value="Unassembled WGS sequence"/>
</dbReference>
<evidence type="ECO:0000313" key="2">
    <source>
        <dbReference type="Proteomes" id="UP000229753"/>
    </source>
</evidence>
<name>A0A2M7TMC1_9BACT</name>
<proteinExistence type="predicted"/>
<dbReference type="EMBL" id="PFNO01000125">
    <property type="protein sequence ID" value="PIZ48377.1"/>
    <property type="molecule type" value="Genomic_DNA"/>
</dbReference>
<evidence type="ECO:0000313" key="1">
    <source>
        <dbReference type="EMBL" id="PIZ48377.1"/>
    </source>
</evidence>
<reference evidence="2" key="1">
    <citation type="submission" date="2017-09" db="EMBL/GenBank/DDBJ databases">
        <title>Depth-based differentiation of microbial function through sediment-hosted aquifers and enrichment of novel symbionts in the deep terrestrial subsurface.</title>
        <authorList>
            <person name="Probst A.J."/>
            <person name="Ladd B."/>
            <person name="Jarett J.K."/>
            <person name="Geller-Mcgrath D.E."/>
            <person name="Sieber C.M.K."/>
            <person name="Emerson J.B."/>
            <person name="Anantharaman K."/>
            <person name="Thomas B.C."/>
            <person name="Malmstrom R."/>
            <person name="Stieglmeier M."/>
            <person name="Klingl A."/>
            <person name="Woyke T."/>
            <person name="Ryan C.M."/>
            <person name="Banfield J.F."/>
        </authorList>
    </citation>
    <scope>NUCLEOTIDE SEQUENCE [LARGE SCALE GENOMIC DNA]</scope>
</reference>
<gene>
    <name evidence="1" type="ORF">COY29_03885</name>
</gene>
<accession>A0A2M7TMC1</accession>
<organism evidence="1 2">
    <name type="scientific">Candidatus Woesebacteria bacterium CG_4_10_14_0_2_um_filter_39_14</name>
    <dbReference type="NCBI Taxonomy" id="1975054"/>
    <lineage>
        <taxon>Bacteria</taxon>
        <taxon>Candidatus Woeseibacteriota</taxon>
    </lineage>
</organism>
<dbReference type="AlphaFoldDB" id="A0A2M7TMC1"/>
<protein>
    <submittedName>
        <fullName evidence="1">Uncharacterized protein</fullName>
    </submittedName>
</protein>